<dbReference type="EMBL" id="KB300677">
    <property type="protein sequence ID" value="ELU06413.1"/>
    <property type="molecule type" value="Genomic_DNA"/>
</dbReference>
<dbReference type="Proteomes" id="UP000014760">
    <property type="component" value="Unassembled WGS sequence"/>
</dbReference>
<accession>R7UJY8</accession>
<name>R7UJY8_CAPTE</name>
<dbReference type="AlphaFoldDB" id="R7UJY8"/>
<reference evidence="3" key="1">
    <citation type="submission" date="2012-12" db="EMBL/GenBank/DDBJ databases">
        <authorList>
            <person name="Hellsten U."/>
            <person name="Grimwood J."/>
            <person name="Chapman J.A."/>
            <person name="Shapiro H."/>
            <person name="Aerts A."/>
            <person name="Otillar R.P."/>
            <person name="Terry A.Y."/>
            <person name="Boore J.L."/>
            <person name="Simakov O."/>
            <person name="Marletaz F."/>
            <person name="Cho S.-J."/>
            <person name="Edsinger-Gonzales E."/>
            <person name="Havlak P."/>
            <person name="Kuo D.-H."/>
            <person name="Larsson T."/>
            <person name="Lv J."/>
            <person name="Arendt D."/>
            <person name="Savage R."/>
            <person name="Osoegawa K."/>
            <person name="de Jong P."/>
            <person name="Lindberg D.R."/>
            <person name="Seaver E.C."/>
            <person name="Weisblat D.A."/>
            <person name="Putnam N.H."/>
            <person name="Grigoriev I.V."/>
            <person name="Rokhsar D.S."/>
        </authorList>
    </citation>
    <scope>NUCLEOTIDE SEQUENCE</scope>
    <source>
        <strain evidence="3">I ESC-2004</strain>
    </source>
</reference>
<evidence type="ECO:0000313" key="2">
    <source>
        <dbReference type="EnsemblMetazoa" id="CapteP198398"/>
    </source>
</evidence>
<proteinExistence type="predicted"/>
<reference evidence="1 3" key="2">
    <citation type="journal article" date="2013" name="Nature">
        <title>Insights into bilaterian evolution from three spiralian genomes.</title>
        <authorList>
            <person name="Simakov O."/>
            <person name="Marletaz F."/>
            <person name="Cho S.J."/>
            <person name="Edsinger-Gonzales E."/>
            <person name="Havlak P."/>
            <person name="Hellsten U."/>
            <person name="Kuo D.H."/>
            <person name="Larsson T."/>
            <person name="Lv J."/>
            <person name="Arendt D."/>
            <person name="Savage R."/>
            <person name="Osoegawa K."/>
            <person name="de Jong P."/>
            <person name="Grimwood J."/>
            <person name="Chapman J.A."/>
            <person name="Shapiro H."/>
            <person name="Aerts A."/>
            <person name="Otillar R.P."/>
            <person name="Terry A.Y."/>
            <person name="Boore J.L."/>
            <person name="Grigoriev I.V."/>
            <person name="Lindberg D.R."/>
            <person name="Seaver E.C."/>
            <person name="Weisblat D.A."/>
            <person name="Putnam N.H."/>
            <person name="Rokhsar D.S."/>
        </authorList>
    </citation>
    <scope>NUCLEOTIDE SEQUENCE</scope>
    <source>
        <strain evidence="1 3">I ESC-2004</strain>
    </source>
</reference>
<dbReference type="EMBL" id="AMQN01007427">
    <property type="status" value="NOT_ANNOTATED_CDS"/>
    <property type="molecule type" value="Genomic_DNA"/>
</dbReference>
<sequence>MRHPKTSIAKAAWVKSVQRELQVMGSDIEVIANVTTPGEASISSLAGLTGEVKRWSRSSTSSMRRSIPWVQLVGHGRGGCFRYAYDCRCPKFDIVVTVLLWTPYLGDMHEFRTKEREKNTLTHVETCSGV</sequence>
<evidence type="ECO:0000313" key="1">
    <source>
        <dbReference type="EMBL" id="ELU06413.1"/>
    </source>
</evidence>
<reference evidence="2" key="3">
    <citation type="submission" date="2015-06" db="UniProtKB">
        <authorList>
            <consortium name="EnsemblMetazoa"/>
        </authorList>
    </citation>
    <scope>IDENTIFICATION</scope>
</reference>
<dbReference type="HOGENOM" id="CLU_1940094_0_0_1"/>
<keyword evidence="3" id="KW-1185">Reference proteome</keyword>
<dbReference type="EnsemblMetazoa" id="CapteT198398">
    <property type="protein sequence ID" value="CapteP198398"/>
    <property type="gene ID" value="CapteG198398"/>
</dbReference>
<evidence type="ECO:0000313" key="3">
    <source>
        <dbReference type="Proteomes" id="UP000014760"/>
    </source>
</evidence>
<gene>
    <name evidence="1" type="ORF">CAPTEDRAFT_198398</name>
</gene>
<protein>
    <submittedName>
        <fullName evidence="1 2">Uncharacterized protein</fullName>
    </submittedName>
</protein>
<organism evidence="1">
    <name type="scientific">Capitella teleta</name>
    <name type="common">Polychaete worm</name>
    <dbReference type="NCBI Taxonomy" id="283909"/>
    <lineage>
        <taxon>Eukaryota</taxon>
        <taxon>Metazoa</taxon>
        <taxon>Spiralia</taxon>
        <taxon>Lophotrochozoa</taxon>
        <taxon>Annelida</taxon>
        <taxon>Polychaeta</taxon>
        <taxon>Sedentaria</taxon>
        <taxon>Scolecida</taxon>
        <taxon>Capitellidae</taxon>
        <taxon>Capitella</taxon>
    </lineage>
</organism>